<dbReference type="Pfam" id="PF07110">
    <property type="entry name" value="EthD"/>
    <property type="match status" value="1"/>
</dbReference>
<dbReference type="EMBL" id="FNNU01000003">
    <property type="protein sequence ID" value="SDX22061.1"/>
    <property type="molecule type" value="Genomic_DNA"/>
</dbReference>
<dbReference type="GO" id="GO:0016491">
    <property type="term" value="F:oxidoreductase activity"/>
    <property type="evidence" value="ECO:0007669"/>
    <property type="project" value="InterPro"/>
</dbReference>
<gene>
    <name evidence="2" type="ORF">SAMN05216287_2490</name>
</gene>
<dbReference type="STRING" id="1007099.SAMN05216287_2490"/>
<dbReference type="NCBIfam" id="TIGR02118">
    <property type="entry name" value="EthD family reductase"/>
    <property type="match status" value="1"/>
</dbReference>
<organism evidence="2 3">
    <name type="scientific">Pseudomonas kuykendallii</name>
    <dbReference type="NCBI Taxonomy" id="1007099"/>
    <lineage>
        <taxon>Bacteria</taxon>
        <taxon>Pseudomonadati</taxon>
        <taxon>Pseudomonadota</taxon>
        <taxon>Gammaproteobacteria</taxon>
        <taxon>Pseudomonadales</taxon>
        <taxon>Pseudomonadaceae</taxon>
        <taxon>Pseudomonas</taxon>
    </lineage>
</organism>
<dbReference type="Gene3D" id="3.30.70.100">
    <property type="match status" value="1"/>
</dbReference>
<dbReference type="PANTHER" id="PTHR40260:SF2">
    <property type="entry name" value="BLR8190 PROTEIN"/>
    <property type="match status" value="1"/>
</dbReference>
<dbReference type="InterPro" id="IPR011008">
    <property type="entry name" value="Dimeric_a/b-barrel"/>
</dbReference>
<sequence length="103" mass="11288">MIRVTVSYPPHEGYRFDHSYYQGAHARLIRERLGAHGLLKLEIDQTLHERGDTLPASVAAAHLFFDDLDTFKAAMGAEGKALGADCPHYTDIAPVVLVSQVVG</sequence>
<dbReference type="PANTHER" id="PTHR40260">
    <property type="entry name" value="BLR8190 PROTEIN"/>
    <property type="match status" value="1"/>
</dbReference>
<feature type="domain" description="EthD" evidence="1">
    <location>
        <begin position="17"/>
        <end position="91"/>
    </location>
</feature>
<evidence type="ECO:0000259" key="1">
    <source>
        <dbReference type="Pfam" id="PF07110"/>
    </source>
</evidence>
<dbReference type="AlphaFoldDB" id="A0A1H2ZXT5"/>
<dbReference type="Proteomes" id="UP000243778">
    <property type="component" value="Unassembled WGS sequence"/>
</dbReference>
<evidence type="ECO:0000313" key="3">
    <source>
        <dbReference type="Proteomes" id="UP000243778"/>
    </source>
</evidence>
<dbReference type="RefSeq" id="WP_090228498.1">
    <property type="nucleotide sequence ID" value="NZ_FNNU01000003.1"/>
</dbReference>
<dbReference type="InterPro" id="IPR009799">
    <property type="entry name" value="EthD_dom"/>
</dbReference>
<dbReference type="OrthoDB" id="5343971at2"/>
<dbReference type="SUPFAM" id="SSF54909">
    <property type="entry name" value="Dimeric alpha+beta barrel"/>
    <property type="match status" value="1"/>
</dbReference>
<accession>A0A1H2ZXT5</accession>
<keyword evidence="3" id="KW-1185">Reference proteome</keyword>
<evidence type="ECO:0000313" key="2">
    <source>
        <dbReference type="EMBL" id="SDX22061.1"/>
    </source>
</evidence>
<protein>
    <recommendedName>
        <fullName evidence="1">EthD domain-containing protein</fullName>
    </recommendedName>
</protein>
<reference evidence="3" key="1">
    <citation type="submission" date="2016-10" db="EMBL/GenBank/DDBJ databases">
        <authorList>
            <person name="Varghese N."/>
            <person name="Submissions S."/>
        </authorList>
    </citation>
    <scope>NUCLEOTIDE SEQUENCE [LARGE SCALE GENOMIC DNA]</scope>
    <source>
        <strain evidence="3">NRRL B-59562</strain>
    </source>
</reference>
<name>A0A1H2ZXT5_9PSED</name>
<proteinExistence type="predicted"/>